<dbReference type="PANTHER" id="PTHR47234:SF2">
    <property type="entry name" value="TONB-DEPENDENT RECEPTOR"/>
    <property type="match status" value="1"/>
</dbReference>
<feature type="domain" description="TonB-dependent receptor-like beta-barrel" evidence="13">
    <location>
        <begin position="366"/>
        <end position="879"/>
    </location>
</feature>
<evidence type="ECO:0000256" key="7">
    <source>
        <dbReference type="ARBA" id="ARBA00023136"/>
    </source>
</evidence>
<dbReference type="AlphaFoldDB" id="A0A7X2IV23"/>
<evidence type="ECO:0000256" key="9">
    <source>
        <dbReference type="ARBA" id="ARBA00023237"/>
    </source>
</evidence>
<dbReference type="EMBL" id="WKJJ01000035">
    <property type="protein sequence ID" value="MRV76554.1"/>
    <property type="molecule type" value="Genomic_DNA"/>
</dbReference>
<keyword evidence="3 10" id="KW-0813">Transport</keyword>
<evidence type="ECO:0000313" key="16">
    <source>
        <dbReference type="Proteomes" id="UP000446768"/>
    </source>
</evidence>
<protein>
    <submittedName>
        <fullName evidence="15">TonB-dependent receptor</fullName>
    </submittedName>
</protein>
<keyword evidence="7 10" id="KW-0472">Membrane</keyword>
<dbReference type="GO" id="GO:0009279">
    <property type="term" value="C:cell outer membrane"/>
    <property type="evidence" value="ECO:0007669"/>
    <property type="project" value="UniProtKB-SubCell"/>
</dbReference>
<evidence type="ECO:0000256" key="11">
    <source>
        <dbReference type="RuleBase" id="RU003357"/>
    </source>
</evidence>
<evidence type="ECO:0000256" key="12">
    <source>
        <dbReference type="SAM" id="SignalP"/>
    </source>
</evidence>
<dbReference type="Pfam" id="PF00593">
    <property type="entry name" value="TonB_dep_Rec_b-barrel"/>
    <property type="match status" value="1"/>
</dbReference>
<name>A0A7X2IV23_9BURK</name>
<evidence type="ECO:0000256" key="1">
    <source>
        <dbReference type="ARBA" id="ARBA00004571"/>
    </source>
</evidence>
<sequence length="918" mass="100075">MNLQEKIGARHVRLALAVLAGSALFAGAAGAEEQIQKVEITGSAIKRINVEGALPVQRLSQEAIAKSGATTVADLIQALPSMQGFTIEAVAAGTNSGGRVSANIHGIGESYTLVLLNGRRIAPQGSGSTINLNAIPMSAVQSVEILTDGASALYGSDAIGGVINFILKKNMQGGNVEAQYRQPGQSGAGRNSYAALTYGFGDLEENRYNVLMSYRHDEQAAMKSTDREFSKTAYLPFMHNGTPYVYDRTSTATIPANVSVAFTADSKLSPVGFSPFLKANGKCPALNYESLVNTATVQNCAFDFVTMVEVVPESKRDSFFGKATFKATPDINVFTEMAFSRLDLTARIAANTAPFTITKGTDMYTKYVAPNLTTAQQAAIRTISGNYRTYDWGPRASQTLTDSANFVVGAEGTVGAWDFGTGLTWSRNKIDERYVGGYAKNTEFRDMLAKNQFDPFAPIGAQSDATKALIANSIFHGSIREASTTLKSIDAHGSRELFSLPGGKAQIAVGGDYRNYHYVQTPNADSTMIYNFNASPAYDLERNNYGVFTEVNAPVIKGLEISGAARYDTFEAVKNAIANRTMGAKESSSTYKVSARWQPSQTMLFRASYGTGFKAPSMLDIGQPLVNAGFTASSWDCPANLAKENPNFCRIGKTQYNVISGGNENLKPEKSKQYTLGFRIEPTASFSIQADLWDVKLRDAVSSVNEAQIFADPVKFRELFTTYTEPSTGNTYWAKKTLSINIGQTHNQGIDWETTYRHRFGFGKLDSTLAGTYLLKADYTVPGTSNVWTNDMNFFGIDDAVSFRHIVRWTNTLETGAFSNSLVANYRNGYTDAEQSVRNMNTKVNETLRLHVPSYLTFDWQGKWAITKAASLRAGIKNIADRNPPLTLRASSGHQVGYDPRYADTMGRTFYLTGSYNF</sequence>
<organism evidence="15 16">
    <name type="scientific">Pseudoduganella rivuli</name>
    <dbReference type="NCBI Taxonomy" id="2666085"/>
    <lineage>
        <taxon>Bacteria</taxon>
        <taxon>Pseudomonadati</taxon>
        <taxon>Pseudomonadota</taxon>
        <taxon>Betaproteobacteria</taxon>
        <taxon>Burkholderiales</taxon>
        <taxon>Oxalobacteraceae</taxon>
        <taxon>Telluria group</taxon>
        <taxon>Pseudoduganella</taxon>
    </lineage>
</organism>
<dbReference type="InterPro" id="IPR039426">
    <property type="entry name" value="TonB-dep_rcpt-like"/>
</dbReference>
<evidence type="ECO:0000256" key="8">
    <source>
        <dbReference type="ARBA" id="ARBA00023170"/>
    </source>
</evidence>
<feature type="domain" description="TonB-dependent receptor plug" evidence="14">
    <location>
        <begin position="54"/>
        <end position="162"/>
    </location>
</feature>
<dbReference type="Proteomes" id="UP000446768">
    <property type="component" value="Unassembled WGS sequence"/>
</dbReference>
<dbReference type="PROSITE" id="PS52016">
    <property type="entry name" value="TONB_DEPENDENT_REC_3"/>
    <property type="match status" value="1"/>
</dbReference>
<dbReference type="Gene3D" id="2.170.130.10">
    <property type="entry name" value="TonB-dependent receptor, plug domain"/>
    <property type="match status" value="1"/>
</dbReference>
<dbReference type="SUPFAM" id="SSF56935">
    <property type="entry name" value="Porins"/>
    <property type="match status" value="1"/>
</dbReference>
<evidence type="ECO:0000256" key="6">
    <source>
        <dbReference type="ARBA" id="ARBA00023077"/>
    </source>
</evidence>
<keyword evidence="16" id="KW-1185">Reference proteome</keyword>
<gene>
    <name evidence="15" type="ORF">GJ700_33065</name>
</gene>
<comment type="similarity">
    <text evidence="2 10 11">Belongs to the TonB-dependent receptor family.</text>
</comment>
<evidence type="ECO:0000256" key="10">
    <source>
        <dbReference type="PROSITE-ProRule" id="PRU01360"/>
    </source>
</evidence>
<comment type="caution">
    <text evidence="15">The sequence shown here is derived from an EMBL/GenBank/DDBJ whole genome shotgun (WGS) entry which is preliminary data.</text>
</comment>
<keyword evidence="5 10" id="KW-0812">Transmembrane</keyword>
<dbReference type="InterPro" id="IPR012910">
    <property type="entry name" value="Plug_dom"/>
</dbReference>
<comment type="subcellular location">
    <subcellularLocation>
        <location evidence="1 10">Cell outer membrane</location>
        <topology evidence="1 10">Multi-pass membrane protein</topology>
    </subcellularLocation>
</comment>
<evidence type="ECO:0000313" key="15">
    <source>
        <dbReference type="EMBL" id="MRV76554.1"/>
    </source>
</evidence>
<evidence type="ECO:0000256" key="2">
    <source>
        <dbReference type="ARBA" id="ARBA00009810"/>
    </source>
</evidence>
<keyword evidence="9 10" id="KW-0998">Cell outer membrane</keyword>
<evidence type="ECO:0000256" key="5">
    <source>
        <dbReference type="ARBA" id="ARBA00022692"/>
    </source>
</evidence>
<dbReference type="RefSeq" id="WP_154382169.1">
    <property type="nucleotide sequence ID" value="NZ_WKJJ01000035.1"/>
</dbReference>
<feature type="chain" id="PRO_5031566593" evidence="12">
    <location>
        <begin position="32"/>
        <end position="918"/>
    </location>
</feature>
<proteinExistence type="inferred from homology"/>
<dbReference type="Gene3D" id="2.40.170.20">
    <property type="entry name" value="TonB-dependent receptor, beta-barrel domain"/>
    <property type="match status" value="1"/>
</dbReference>
<keyword evidence="6 11" id="KW-0798">TonB box</keyword>
<dbReference type="Pfam" id="PF07715">
    <property type="entry name" value="Plug"/>
    <property type="match status" value="1"/>
</dbReference>
<feature type="signal peptide" evidence="12">
    <location>
        <begin position="1"/>
        <end position="31"/>
    </location>
</feature>
<evidence type="ECO:0000259" key="14">
    <source>
        <dbReference type="Pfam" id="PF07715"/>
    </source>
</evidence>
<keyword evidence="4 10" id="KW-1134">Transmembrane beta strand</keyword>
<dbReference type="InterPro" id="IPR036942">
    <property type="entry name" value="Beta-barrel_TonB_sf"/>
</dbReference>
<dbReference type="InterPro" id="IPR000531">
    <property type="entry name" value="Beta-barrel_TonB"/>
</dbReference>
<dbReference type="PANTHER" id="PTHR47234">
    <property type="match status" value="1"/>
</dbReference>
<evidence type="ECO:0000256" key="3">
    <source>
        <dbReference type="ARBA" id="ARBA00022448"/>
    </source>
</evidence>
<accession>A0A7X2IV23</accession>
<dbReference type="InterPro" id="IPR037066">
    <property type="entry name" value="Plug_dom_sf"/>
</dbReference>
<reference evidence="15 16" key="1">
    <citation type="submission" date="2019-11" db="EMBL/GenBank/DDBJ databases">
        <title>Novel species isolated from a subtropical stream in China.</title>
        <authorList>
            <person name="Lu H."/>
        </authorList>
    </citation>
    <scope>NUCLEOTIDE SEQUENCE [LARGE SCALE GENOMIC DNA]</scope>
    <source>
        <strain evidence="15 16">FT92W</strain>
    </source>
</reference>
<keyword evidence="8 15" id="KW-0675">Receptor</keyword>
<evidence type="ECO:0000259" key="13">
    <source>
        <dbReference type="Pfam" id="PF00593"/>
    </source>
</evidence>
<evidence type="ECO:0000256" key="4">
    <source>
        <dbReference type="ARBA" id="ARBA00022452"/>
    </source>
</evidence>
<keyword evidence="12" id="KW-0732">Signal</keyword>